<protein>
    <submittedName>
        <fullName evidence="12">Multidrug export ATP-binding/permease protein</fullName>
        <ecNumber evidence="12">3.6.3.-</ecNumber>
    </submittedName>
</protein>
<dbReference type="FunFam" id="3.40.50.300:FF:000287">
    <property type="entry name" value="Multidrug ABC transporter ATP-binding protein"/>
    <property type="match status" value="1"/>
</dbReference>
<organism evidence="12 13">
    <name type="scientific">Terricaulis silvestris</name>
    <dbReference type="NCBI Taxonomy" id="2686094"/>
    <lineage>
        <taxon>Bacteria</taxon>
        <taxon>Pseudomonadati</taxon>
        <taxon>Pseudomonadota</taxon>
        <taxon>Alphaproteobacteria</taxon>
        <taxon>Caulobacterales</taxon>
        <taxon>Caulobacteraceae</taxon>
        <taxon>Terricaulis</taxon>
    </lineage>
</organism>
<dbReference type="InterPro" id="IPR011527">
    <property type="entry name" value="ABC1_TM_dom"/>
</dbReference>
<keyword evidence="2" id="KW-0813">Transport</keyword>
<dbReference type="PANTHER" id="PTHR24221">
    <property type="entry name" value="ATP-BINDING CASSETTE SUB-FAMILY B"/>
    <property type="match status" value="1"/>
</dbReference>
<evidence type="ECO:0000256" key="7">
    <source>
        <dbReference type="ARBA" id="ARBA00023136"/>
    </source>
</evidence>
<feature type="transmembrane region" description="Helical" evidence="9">
    <location>
        <begin position="187"/>
        <end position="208"/>
    </location>
</feature>
<dbReference type="EMBL" id="CP047045">
    <property type="protein sequence ID" value="QGZ94869.1"/>
    <property type="molecule type" value="Genomic_DNA"/>
</dbReference>
<feature type="transmembrane region" description="Helical" evidence="9">
    <location>
        <begin position="308"/>
        <end position="327"/>
    </location>
</feature>
<dbReference type="InterPro" id="IPR036640">
    <property type="entry name" value="ABC1_TM_sf"/>
</dbReference>
<evidence type="ECO:0000313" key="12">
    <source>
        <dbReference type="EMBL" id="QGZ94869.1"/>
    </source>
</evidence>
<keyword evidence="6 9" id="KW-1133">Transmembrane helix</keyword>
<feature type="transmembrane region" description="Helical" evidence="9">
    <location>
        <begin position="78"/>
        <end position="98"/>
    </location>
</feature>
<dbReference type="InterPro" id="IPR017871">
    <property type="entry name" value="ABC_transporter-like_CS"/>
</dbReference>
<evidence type="ECO:0000256" key="9">
    <source>
        <dbReference type="SAM" id="Phobius"/>
    </source>
</evidence>
<sequence length="613" mass="66083">MARGEGKVVSKAEPPVDPSPPITRTIGRLMSLIGGLRGPGYRLRLVVAFLLTLFGKVLAVFSPLVLAEGINRLSEGDATGALPTFIGLAGFWAALRFASTAGPQIRDAIFQPISEEAQRRAGANVFSHVHNLSVRFHQSKRTGSVYRTIERGVRAIDFLLRFLAFNIAPTVIELLLAAGVLGFRYGWWFALIAGATVFIYAWITFGVTEWRLKHRREMNEADSEAAGRAVDSLLNFETVKSFAAESRETERYDRALSSYADAAIRSNTSLVLLNVLQNLLMNIGLVGMVIAAGYLVASGPMGPGDITAVILIMTNLYAPLNILGFAYREIKQTSIDMEKMFTLLDEAPDVSDKPNAAVLKPARGEVVFDAVGFAHEGRDTGLDAVSFTAPAGKTTAIVGPSGAGKSTVLKLLFRFYDPTAGAVRIDGQDLRDVTQASLRSALGLVPQDVVLFNDTLRYNIAYGKPEAAQTELDDAARHAQLLTFIESLPQGWDTRVGERGLKLSGGEKQRVGIARVVLKDPAILILDEATSSLDSGTESEVQDALEDASRGRTTLVVAHRLSTIANADQILVLDAGRIVERGTHAALIAQDGLYATLWRHQAEEPEAAAAAAE</sequence>
<dbReference type="InterPro" id="IPR003439">
    <property type="entry name" value="ABC_transporter-like_ATP-bd"/>
</dbReference>
<reference evidence="13" key="1">
    <citation type="submission" date="2019-12" db="EMBL/GenBank/DDBJ databases">
        <title>Complete genome of Terracaulis silvestris 0127_4.</title>
        <authorList>
            <person name="Vieira S."/>
            <person name="Riedel T."/>
            <person name="Sproer C."/>
            <person name="Pascual J."/>
            <person name="Boedeker C."/>
            <person name="Overmann J."/>
        </authorList>
    </citation>
    <scope>NUCLEOTIDE SEQUENCE [LARGE SCALE GENOMIC DNA]</scope>
    <source>
        <strain evidence="13">0127_4</strain>
    </source>
</reference>
<evidence type="ECO:0000256" key="6">
    <source>
        <dbReference type="ARBA" id="ARBA00022989"/>
    </source>
</evidence>
<dbReference type="Pfam" id="PF00005">
    <property type="entry name" value="ABC_tran"/>
    <property type="match status" value="1"/>
</dbReference>
<feature type="transmembrane region" description="Helical" evidence="9">
    <location>
        <begin position="275"/>
        <end position="296"/>
    </location>
</feature>
<evidence type="ECO:0000259" key="10">
    <source>
        <dbReference type="PROSITE" id="PS50893"/>
    </source>
</evidence>
<feature type="transmembrane region" description="Helical" evidence="9">
    <location>
        <begin position="158"/>
        <end position="181"/>
    </location>
</feature>
<dbReference type="SUPFAM" id="SSF52540">
    <property type="entry name" value="P-loop containing nucleoside triphosphate hydrolases"/>
    <property type="match status" value="1"/>
</dbReference>
<keyword evidence="3 9" id="KW-0812">Transmembrane</keyword>
<keyword evidence="4" id="KW-0547">Nucleotide-binding</keyword>
<feature type="region of interest" description="Disordered" evidence="8">
    <location>
        <begin position="1"/>
        <end position="21"/>
    </location>
</feature>
<dbReference type="GO" id="GO:0016887">
    <property type="term" value="F:ATP hydrolysis activity"/>
    <property type="evidence" value="ECO:0007669"/>
    <property type="project" value="InterPro"/>
</dbReference>
<evidence type="ECO:0000256" key="8">
    <source>
        <dbReference type="SAM" id="MobiDB-lite"/>
    </source>
</evidence>
<dbReference type="SMART" id="SM00382">
    <property type="entry name" value="AAA"/>
    <property type="match status" value="1"/>
</dbReference>
<keyword evidence="7 9" id="KW-0472">Membrane</keyword>
<feature type="domain" description="ABC transporter" evidence="10">
    <location>
        <begin position="366"/>
        <end position="600"/>
    </location>
</feature>
<evidence type="ECO:0000259" key="11">
    <source>
        <dbReference type="PROSITE" id="PS50929"/>
    </source>
</evidence>
<evidence type="ECO:0000256" key="2">
    <source>
        <dbReference type="ARBA" id="ARBA00022448"/>
    </source>
</evidence>
<dbReference type="GO" id="GO:0005886">
    <property type="term" value="C:plasma membrane"/>
    <property type="evidence" value="ECO:0007669"/>
    <property type="project" value="UniProtKB-SubCell"/>
</dbReference>
<feature type="domain" description="ABC transmembrane type-1" evidence="11">
    <location>
        <begin position="46"/>
        <end position="332"/>
    </location>
</feature>
<dbReference type="GO" id="GO:0005524">
    <property type="term" value="F:ATP binding"/>
    <property type="evidence" value="ECO:0007669"/>
    <property type="project" value="UniProtKB-KW"/>
</dbReference>
<dbReference type="Proteomes" id="UP000431269">
    <property type="component" value="Chromosome"/>
</dbReference>
<evidence type="ECO:0000256" key="3">
    <source>
        <dbReference type="ARBA" id="ARBA00022692"/>
    </source>
</evidence>
<feature type="compositionally biased region" description="Basic and acidic residues" evidence="8">
    <location>
        <begin position="1"/>
        <end position="10"/>
    </location>
</feature>
<dbReference type="RefSeq" id="WP_158765770.1">
    <property type="nucleotide sequence ID" value="NZ_CP047045.1"/>
</dbReference>
<evidence type="ECO:0000256" key="4">
    <source>
        <dbReference type="ARBA" id="ARBA00022741"/>
    </source>
</evidence>
<keyword evidence="5 12" id="KW-0067">ATP-binding</keyword>
<dbReference type="SUPFAM" id="SSF90123">
    <property type="entry name" value="ABC transporter transmembrane region"/>
    <property type="match status" value="1"/>
</dbReference>
<name>A0A6I6MJM0_9CAUL</name>
<comment type="subcellular location">
    <subcellularLocation>
        <location evidence="1">Cell membrane</location>
        <topology evidence="1">Multi-pass membrane protein</topology>
    </subcellularLocation>
</comment>
<dbReference type="PROSITE" id="PS50893">
    <property type="entry name" value="ABC_TRANSPORTER_2"/>
    <property type="match status" value="1"/>
</dbReference>
<proteinExistence type="predicted"/>
<dbReference type="InterPro" id="IPR003593">
    <property type="entry name" value="AAA+_ATPase"/>
</dbReference>
<dbReference type="CDD" id="cd18582">
    <property type="entry name" value="ABC_6TM_ATM1_ABCB7"/>
    <property type="match status" value="1"/>
</dbReference>
<evidence type="ECO:0000313" key="13">
    <source>
        <dbReference type="Proteomes" id="UP000431269"/>
    </source>
</evidence>
<dbReference type="PROSITE" id="PS50929">
    <property type="entry name" value="ABC_TM1F"/>
    <property type="match status" value="1"/>
</dbReference>
<dbReference type="AlphaFoldDB" id="A0A6I6MJM0"/>
<keyword evidence="12" id="KW-0378">Hydrolase</keyword>
<dbReference type="PANTHER" id="PTHR24221:SF654">
    <property type="entry name" value="ATP-BINDING CASSETTE SUB-FAMILY B MEMBER 6"/>
    <property type="match status" value="1"/>
</dbReference>
<dbReference type="KEGG" id="tsv:DSM104635_01701"/>
<dbReference type="Pfam" id="PF00664">
    <property type="entry name" value="ABC_membrane"/>
    <property type="match status" value="1"/>
</dbReference>
<dbReference type="InterPro" id="IPR039421">
    <property type="entry name" value="Type_1_exporter"/>
</dbReference>
<keyword evidence="13" id="KW-1185">Reference proteome</keyword>
<dbReference type="InterPro" id="IPR027417">
    <property type="entry name" value="P-loop_NTPase"/>
</dbReference>
<dbReference type="Gene3D" id="1.20.1560.10">
    <property type="entry name" value="ABC transporter type 1, transmembrane domain"/>
    <property type="match status" value="1"/>
</dbReference>
<evidence type="ECO:0000256" key="1">
    <source>
        <dbReference type="ARBA" id="ARBA00004651"/>
    </source>
</evidence>
<gene>
    <name evidence="12" type="ORF">DSM104635_01701</name>
</gene>
<dbReference type="GO" id="GO:0140359">
    <property type="term" value="F:ABC-type transporter activity"/>
    <property type="evidence" value="ECO:0007669"/>
    <property type="project" value="InterPro"/>
</dbReference>
<dbReference type="Gene3D" id="3.40.50.300">
    <property type="entry name" value="P-loop containing nucleotide triphosphate hydrolases"/>
    <property type="match status" value="1"/>
</dbReference>
<dbReference type="PROSITE" id="PS00211">
    <property type="entry name" value="ABC_TRANSPORTER_1"/>
    <property type="match status" value="1"/>
</dbReference>
<evidence type="ECO:0000256" key="5">
    <source>
        <dbReference type="ARBA" id="ARBA00022840"/>
    </source>
</evidence>
<feature type="transmembrane region" description="Helical" evidence="9">
    <location>
        <begin position="45"/>
        <end position="66"/>
    </location>
</feature>
<dbReference type="EC" id="3.6.3.-" evidence="12"/>
<accession>A0A6I6MJM0</accession>